<dbReference type="Gene3D" id="3.80.10.10">
    <property type="entry name" value="Ribonuclease Inhibitor"/>
    <property type="match status" value="1"/>
</dbReference>
<gene>
    <name evidence="2" type="ORF">IAC13_04355</name>
</gene>
<dbReference type="SMART" id="SM00635">
    <property type="entry name" value="BID_2"/>
    <property type="match status" value="3"/>
</dbReference>
<feature type="domain" description="BIG2" evidence="1">
    <location>
        <begin position="120"/>
        <end position="196"/>
    </location>
</feature>
<dbReference type="AlphaFoldDB" id="A0A9D9N7P8"/>
<dbReference type="Pfam" id="PF13306">
    <property type="entry name" value="LRR_5"/>
    <property type="match status" value="1"/>
</dbReference>
<dbReference type="Pfam" id="PF02368">
    <property type="entry name" value="Big_2"/>
    <property type="match status" value="1"/>
</dbReference>
<dbReference type="InterPro" id="IPR003343">
    <property type="entry name" value="Big_2"/>
</dbReference>
<dbReference type="Gene3D" id="2.60.40.1080">
    <property type="match status" value="3"/>
</dbReference>
<dbReference type="InterPro" id="IPR032675">
    <property type="entry name" value="LRR_dom_sf"/>
</dbReference>
<feature type="domain" description="BIG2" evidence="1">
    <location>
        <begin position="202"/>
        <end position="274"/>
    </location>
</feature>
<comment type="caution">
    <text evidence="2">The sequence shown here is derived from an EMBL/GenBank/DDBJ whole genome shotgun (WGS) entry which is preliminary data.</text>
</comment>
<dbReference type="InterPro" id="IPR008964">
    <property type="entry name" value="Invasin/intimin_cell_adhesion"/>
</dbReference>
<accession>A0A9D9N7P8</accession>
<sequence length="500" mass="57034">MKKRKNKMFTIAIFILAVFCTVYPISDVVKAFTAVTFSPTVAEEKITLFERYLDYQIKPQYLAEDAKVQVTSSNTKVAKIVEKTMIRPVKKGNATITVTIKQNKKTYTKKIAVTVRSPYIFINNKVDKVKVGEKYEFRINLMGSFTSEKGIKWSVSNEEIATITKSGKTALLIAKKPGKVKVLVKDTKKGTTSVCHITVTKERIPFEFRNPIETLWCDVDYELKVRGNLSSIRWSSSDESIATVTEDGIITGVKQGTVTIYATDTITEHTISLTVQTKKIEETSISDIEYEVVESEEYVYVKGIRDKTIKQLRIPEMIEGKPVRYLRTEALYDLENLEILVVPKTMRELTDSIMDLPKLESIVILNRDQRFGMGNFGLKNLKEYITPYKMEWSFPYYGSVSNVSTLKQLVLPEGSATSLDEIFSRCSNMEVVLPENFTKLEYGFTDCQNIRVVIPRRVTTIAEYAQVFADCTNITIVTPRGSYAESYAKKYNLTYENYYD</sequence>
<evidence type="ECO:0000313" key="3">
    <source>
        <dbReference type="Proteomes" id="UP000823618"/>
    </source>
</evidence>
<feature type="domain" description="BIG2" evidence="1">
    <location>
        <begin position="31"/>
        <end position="109"/>
    </location>
</feature>
<proteinExistence type="predicted"/>
<reference evidence="2" key="1">
    <citation type="submission" date="2020-10" db="EMBL/GenBank/DDBJ databases">
        <authorList>
            <person name="Gilroy R."/>
        </authorList>
    </citation>
    <scope>NUCLEOTIDE SEQUENCE</scope>
    <source>
        <strain evidence="2">E3-2379</strain>
    </source>
</reference>
<dbReference type="Proteomes" id="UP000823618">
    <property type="component" value="Unassembled WGS sequence"/>
</dbReference>
<evidence type="ECO:0000313" key="2">
    <source>
        <dbReference type="EMBL" id="MBO8463145.1"/>
    </source>
</evidence>
<dbReference type="SUPFAM" id="SSF49373">
    <property type="entry name" value="Invasin/intimin cell-adhesion fragments"/>
    <property type="match status" value="3"/>
</dbReference>
<dbReference type="InterPro" id="IPR026906">
    <property type="entry name" value="LRR_5"/>
</dbReference>
<protein>
    <submittedName>
        <fullName evidence="2">Ig-like domain-containing protein</fullName>
    </submittedName>
</protein>
<name>A0A9D9N7P8_9FIRM</name>
<organism evidence="2 3">
    <name type="scientific">Candidatus Scybalomonas excrementavium</name>
    <dbReference type="NCBI Taxonomy" id="2840943"/>
    <lineage>
        <taxon>Bacteria</taxon>
        <taxon>Bacillati</taxon>
        <taxon>Bacillota</taxon>
        <taxon>Clostridia</taxon>
        <taxon>Lachnospirales</taxon>
        <taxon>Lachnospiraceae</taxon>
        <taxon>Lachnospiraceae incertae sedis</taxon>
        <taxon>Candidatus Scybalomonas</taxon>
    </lineage>
</organism>
<evidence type="ECO:0000259" key="1">
    <source>
        <dbReference type="SMART" id="SM00635"/>
    </source>
</evidence>
<dbReference type="EMBL" id="JADIML010000124">
    <property type="protein sequence ID" value="MBO8463145.1"/>
    <property type="molecule type" value="Genomic_DNA"/>
</dbReference>
<reference evidence="2" key="2">
    <citation type="journal article" date="2021" name="PeerJ">
        <title>Extensive microbial diversity within the chicken gut microbiome revealed by metagenomics and culture.</title>
        <authorList>
            <person name="Gilroy R."/>
            <person name="Ravi A."/>
            <person name="Getino M."/>
            <person name="Pursley I."/>
            <person name="Horton D.L."/>
            <person name="Alikhan N.F."/>
            <person name="Baker D."/>
            <person name="Gharbi K."/>
            <person name="Hall N."/>
            <person name="Watson M."/>
            <person name="Adriaenssens E.M."/>
            <person name="Foster-Nyarko E."/>
            <person name="Jarju S."/>
            <person name="Secka A."/>
            <person name="Antonio M."/>
            <person name="Oren A."/>
            <person name="Chaudhuri R.R."/>
            <person name="La Ragione R."/>
            <person name="Hildebrand F."/>
            <person name="Pallen M.J."/>
        </authorList>
    </citation>
    <scope>NUCLEOTIDE SEQUENCE</scope>
    <source>
        <strain evidence="2">E3-2379</strain>
    </source>
</reference>